<keyword evidence="2" id="KW-1185">Reference proteome</keyword>
<evidence type="ECO:0000313" key="2">
    <source>
        <dbReference type="Proteomes" id="UP001148838"/>
    </source>
</evidence>
<comment type="caution">
    <text evidence="1">The sequence shown here is derived from an EMBL/GenBank/DDBJ whole genome shotgun (WGS) entry which is preliminary data.</text>
</comment>
<gene>
    <name evidence="1" type="ORF">ANN_06244</name>
</gene>
<dbReference type="EMBL" id="JAJSOF020000011">
    <property type="protein sequence ID" value="KAJ4444452.1"/>
    <property type="molecule type" value="Genomic_DNA"/>
</dbReference>
<proteinExistence type="predicted"/>
<reference evidence="1 2" key="1">
    <citation type="journal article" date="2022" name="Allergy">
        <title>Genome assembly and annotation of Periplaneta americana reveal a comprehensive cockroach allergen profile.</title>
        <authorList>
            <person name="Wang L."/>
            <person name="Xiong Q."/>
            <person name="Saelim N."/>
            <person name="Wang L."/>
            <person name="Nong W."/>
            <person name="Wan A.T."/>
            <person name="Shi M."/>
            <person name="Liu X."/>
            <person name="Cao Q."/>
            <person name="Hui J.H.L."/>
            <person name="Sookrung N."/>
            <person name="Leung T.F."/>
            <person name="Tungtrongchitr A."/>
            <person name="Tsui S.K.W."/>
        </authorList>
    </citation>
    <scope>NUCLEOTIDE SEQUENCE [LARGE SCALE GENOMIC DNA]</scope>
    <source>
        <strain evidence="1">PWHHKU_190912</strain>
    </source>
</reference>
<accession>A0ABQ8TFA8</accession>
<dbReference type="Proteomes" id="UP001148838">
    <property type="component" value="Unassembled WGS sequence"/>
</dbReference>
<organism evidence="1 2">
    <name type="scientific">Periplaneta americana</name>
    <name type="common">American cockroach</name>
    <name type="synonym">Blatta americana</name>
    <dbReference type="NCBI Taxonomy" id="6978"/>
    <lineage>
        <taxon>Eukaryota</taxon>
        <taxon>Metazoa</taxon>
        <taxon>Ecdysozoa</taxon>
        <taxon>Arthropoda</taxon>
        <taxon>Hexapoda</taxon>
        <taxon>Insecta</taxon>
        <taxon>Pterygota</taxon>
        <taxon>Neoptera</taxon>
        <taxon>Polyneoptera</taxon>
        <taxon>Dictyoptera</taxon>
        <taxon>Blattodea</taxon>
        <taxon>Blattoidea</taxon>
        <taxon>Blattidae</taxon>
        <taxon>Blattinae</taxon>
        <taxon>Periplaneta</taxon>
    </lineage>
</organism>
<sequence>MAGLCEGGNEPPGSLKAICNCRGDSVTVSHTIQTNFEGTCVRNQKCTEKQQSVVVWDSARSSSRCLYCPLDATLDLPETRPGS</sequence>
<evidence type="ECO:0000313" key="1">
    <source>
        <dbReference type="EMBL" id="KAJ4444452.1"/>
    </source>
</evidence>
<name>A0ABQ8TFA8_PERAM</name>
<protein>
    <submittedName>
        <fullName evidence="1">Uncharacterized protein</fullName>
    </submittedName>
</protein>